<feature type="compositionally biased region" description="Polar residues" evidence="2">
    <location>
        <begin position="519"/>
        <end position="535"/>
    </location>
</feature>
<dbReference type="Proteomes" id="UP000276170">
    <property type="component" value="Unassembled WGS sequence"/>
</dbReference>
<sequence length="625" mass="70277">MDPITTDALLPVTGGTSNTTAAKADIKILEKAGITDVQAFLRKIPAQIKAALKAYGWSDDAIATMFARKEPPASGYYFFADGFDETKIDIEQFQKFVKDQIIRYEDSQRNPIGSSGRLPEGFKKWQEFKNFNIVPKSVKTAELQTERIADTAKIPEQARKYLEPTADGGYKVREQYADYFVTELAKTSPKYNEYFPKINGKNYRVFNENKWTEFKNEFFSQQVQGQKSEWEISQTNFTNVSALNKPGEGTSAIRSDNTSAEAGLVKYNKFIGQMNDLNLEYQVLSLSVKQPADAEQLNTKINGMAADIYKEYSFADAQNMLKIIDADADKQKDLPEVLNLYLMTLGKPQETLNIDNIDIYLKKTYEIEDAKLKSIPKEQSDFYKMQLNANMYEMQLELYGNLFSAVTTVENLGYYAEACANYKEDLPELKAEVEKMDVAFFAQPNIQNDDPAQNKQKYLKDIQDRIDSLDKELNTAIPNIRTQLAAAQQQAGAANKPADNGTVGTTPAGQATTGTTETSPARQVTTETAPSSDTVSLQTTKGVVDMKVTDFGKEVTFRRGEGRNIYLDEVPYKTTLENPTQKDGYSYFTIYTLNATGMGTVDQLTIINDPKTKTTRYFFSDTVIY</sequence>
<reference evidence="3 4" key="1">
    <citation type="journal article" date="2019" name="ISME J.">
        <title>Genome analyses of uncultured TG2/ZB3 bacteria in 'Margulisbacteria' specifically attached to ectosymbiotic spirochetes of protists in the termite gut.</title>
        <authorList>
            <person name="Utami Y.D."/>
            <person name="Kuwahara H."/>
            <person name="Igai K."/>
            <person name="Murakami T."/>
            <person name="Sugaya K."/>
            <person name="Morikawa T."/>
            <person name="Nagura Y."/>
            <person name="Yuki M."/>
            <person name="Deevong P."/>
            <person name="Inoue T."/>
            <person name="Kihara K."/>
            <person name="Lo N."/>
            <person name="Yamada A."/>
            <person name="Ohkuma M."/>
            <person name="Hongoh Y."/>
        </authorList>
    </citation>
    <scope>NUCLEOTIDE SEQUENCE [LARGE SCALE GENOMIC DNA]</scope>
    <source>
        <strain evidence="3">HsPyr-01</strain>
    </source>
</reference>
<dbReference type="AlphaFoldDB" id="A0A388T6B0"/>
<accession>A0A388T6B0</accession>
<proteinExistence type="predicted"/>
<gene>
    <name evidence="3" type="ORF">HP1_003</name>
</gene>
<evidence type="ECO:0000313" key="4">
    <source>
        <dbReference type="Proteomes" id="UP000276170"/>
    </source>
</evidence>
<feature type="coiled-coil region" evidence="1">
    <location>
        <begin position="419"/>
        <end position="472"/>
    </location>
</feature>
<keyword evidence="4" id="KW-1185">Reference proteome</keyword>
<organism evidence="3 4">
    <name type="scientific">Candidatus Termititenax spirochaetophilus</name>
    <dbReference type="NCBI Taxonomy" id="2218522"/>
    <lineage>
        <taxon>Bacteria</taxon>
        <taxon>Bacillati</taxon>
        <taxon>Candidatus Margulisiibacteriota</taxon>
        <taxon>Candidatus Termititenacia</taxon>
        <taxon>Candidatus Termititenacales</taxon>
        <taxon>Candidatus Termititenacaceae</taxon>
        <taxon>Candidatus Termititenax</taxon>
    </lineage>
</organism>
<comment type="caution">
    <text evidence="3">The sequence shown here is derived from an EMBL/GenBank/DDBJ whole genome shotgun (WGS) entry which is preliminary data.</text>
</comment>
<feature type="compositionally biased region" description="Low complexity" evidence="2">
    <location>
        <begin position="501"/>
        <end position="518"/>
    </location>
</feature>
<evidence type="ECO:0000256" key="1">
    <source>
        <dbReference type="SAM" id="Coils"/>
    </source>
</evidence>
<evidence type="ECO:0000313" key="3">
    <source>
        <dbReference type="EMBL" id="GBR72242.1"/>
    </source>
</evidence>
<evidence type="ECO:0000256" key="2">
    <source>
        <dbReference type="SAM" id="MobiDB-lite"/>
    </source>
</evidence>
<dbReference type="EMBL" id="BGZM01000001">
    <property type="protein sequence ID" value="GBR72242.1"/>
    <property type="molecule type" value="Genomic_DNA"/>
</dbReference>
<name>A0A388T6B0_9BACT</name>
<feature type="region of interest" description="Disordered" evidence="2">
    <location>
        <begin position="488"/>
        <end position="535"/>
    </location>
</feature>
<protein>
    <submittedName>
        <fullName evidence="3">Uncharacterized protein</fullName>
    </submittedName>
</protein>
<keyword evidence="1" id="KW-0175">Coiled coil</keyword>